<name>A0ABQ9IEF5_9NEOP</name>
<sequence length="211" mass="24397">MGTRDRRASYLAGLLTYTKPNVSRKRRSTPCKQKNRGVTFHYYVPISGRNVEICKTYFLRIFADTPKFVRVIGQQKQKSPRSSTTPDKRGRHEPPNKTDKAKLDKSKISQLAKQYFLKLFSEANIAIKNPKKDTYRTCNELKMKLMYAGNDEPISLKQQQNMHHNVAELVYQVKIADKNLSKTENSMTVLKFDLQQCLPTPSLQTSVVFYK</sequence>
<accession>A0ABQ9IEF5</accession>
<reference evidence="2 3" key="1">
    <citation type="submission" date="2023-02" db="EMBL/GenBank/DDBJ databases">
        <title>LHISI_Scaffold_Assembly.</title>
        <authorList>
            <person name="Stuart O.P."/>
            <person name="Cleave R."/>
            <person name="Magrath M.J.L."/>
            <person name="Mikheyev A.S."/>
        </authorList>
    </citation>
    <scope>NUCLEOTIDE SEQUENCE [LARGE SCALE GENOMIC DNA]</scope>
    <source>
        <strain evidence="2">Daus_M_001</strain>
        <tissue evidence="2">Leg muscle</tissue>
    </source>
</reference>
<evidence type="ECO:0000313" key="3">
    <source>
        <dbReference type="Proteomes" id="UP001159363"/>
    </source>
</evidence>
<dbReference type="PANTHER" id="PTHR10773:SF19">
    <property type="match status" value="1"/>
</dbReference>
<dbReference type="PANTHER" id="PTHR10773">
    <property type="entry name" value="DNA-DIRECTED RNA POLYMERASES I, II, AND III SUBUNIT RPABC2"/>
    <property type="match status" value="1"/>
</dbReference>
<comment type="caution">
    <text evidence="2">The sequence shown here is derived from an EMBL/GenBank/DDBJ whole genome shotgun (WGS) entry which is preliminary data.</text>
</comment>
<protein>
    <submittedName>
        <fullName evidence="2">Uncharacterized protein</fullName>
    </submittedName>
</protein>
<dbReference type="EMBL" id="JARBHB010000001">
    <property type="protein sequence ID" value="KAJ8894847.1"/>
    <property type="molecule type" value="Genomic_DNA"/>
</dbReference>
<evidence type="ECO:0000256" key="1">
    <source>
        <dbReference type="SAM" id="MobiDB-lite"/>
    </source>
</evidence>
<organism evidence="2 3">
    <name type="scientific">Dryococelus australis</name>
    <dbReference type="NCBI Taxonomy" id="614101"/>
    <lineage>
        <taxon>Eukaryota</taxon>
        <taxon>Metazoa</taxon>
        <taxon>Ecdysozoa</taxon>
        <taxon>Arthropoda</taxon>
        <taxon>Hexapoda</taxon>
        <taxon>Insecta</taxon>
        <taxon>Pterygota</taxon>
        <taxon>Neoptera</taxon>
        <taxon>Polyneoptera</taxon>
        <taxon>Phasmatodea</taxon>
        <taxon>Verophasmatodea</taxon>
        <taxon>Anareolatae</taxon>
        <taxon>Phasmatidae</taxon>
        <taxon>Eurycanthinae</taxon>
        <taxon>Dryococelus</taxon>
    </lineage>
</organism>
<keyword evidence="3" id="KW-1185">Reference proteome</keyword>
<feature type="compositionally biased region" description="Basic and acidic residues" evidence="1">
    <location>
        <begin position="86"/>
        <end position="105"/>
    </location>
</feature>
<dbReference type="Proteomes" id="UP001159363">
    <property type="component" value="Chromosome 1"/>
</dbReference>
<gene>
    <name evidence="2" type="ORF">PR048_000154</name>
</gene>
<proteinExistence type="predicted"/>
<feature type="compositionally biased region" description="Polar residues" evidence="1">
    <location>
        <begin position="74"/>
        <end position="85"/>
    </location>
</feature>
<feature type="region of interest" description="Disordered" evidence="1">
    <location>
        <begin position="72"/>
        <end position="105"/>
    </location>
</feature>
<evidence type="ECO:0000313" key="2">
    <source>
        <dbReference type="EMBL" id="KAJ8894847.1"/>
    </source>
</evidence>